<dbReference type="Pfam" id="PF07690">
    <property type="entry name" value="MFS_1"/>
    <property type="match status" value="1"/>
</dbReference>
<evidence type="ECO:0000256" key="4">
    <source>
        <dbReference type="ARBA" id="ARBA00023136"/>
    </source>
</evidence>
<feature type="transmembrane region" description="Helical" evidence="5">
    <location>
        <begin position="179"/>
        <end position="198"/>
    </location>
</feature>
<dbReference type="Proteomes" id="UP000184356">
    <property type="component" value="Unassembled WGS sequence"/>
</dbReference>
<dbReference type="Gene3D" id="1.20.1250.20">
    <property type="entry name" value="MFS general substrate transporter like domains"/>
    <property type="match status" value="1"/>
</dbReference>
<dbReference type="OrthoDB" id="268400at2759"/>
<feature type="domain" description="Major facilitator superfamily (MFS) profile" evidence="6">
    <location>
        <begin position="25"/>
        <end position="455"/>
    </location>
</feature>
<evidence type="ECO:0000256" key="3">
    <source>
        <dbReference type="ARBA" id="ARBA00022989"/>
    </source>
</evidence>
<keyword evidence="8" id="KW-1185">Reference proteome</keyword>
<dbReference type="GO" id="GO:0022857">
    <property type="term" value="F:transmembrane transporter activity"/>
    <property type="evidence" value="ECO:0007669"/>
    <property type="project" value="InterPro"/>
</dbReference>
<dbReference type="GeneID" id="63766160"/>
<dbReference type="PANTHER" id="PTHR23502:SF2">
    <property type="entry name" value="TRANSPORTER, PUTATIVE (AFU_ORTHOLOGUE AFUA_2G08910)-RELATED"/>
    <property type="match status" value="1"/>
</dbReference>
<dbReference type="EMBL" id="KV878597">
    <property type="protein sequence ID" value="OJJ53633.1"/>
    <property type="molecule type" value="Genomic_DNA"/>
</dbReference>
<feature type="transmembrane region" description="Helical" evidence="5">
    <location>
        <begin position="332"/>
        <end position="353"/>
    </location>
</feature>
<dbReference type="RefSeq" id="XP_040697439.1">
    <property type="nucleotide sequence ID" value="XM_040850087.1"/>
</dbReference>
<evidence type="ECO:0000256" key="2">
    <source>
        <dbReference type="ARBA" id="ARBA00022692"/>
    </source>
</evidence>
<evidence type="ECO:0000259" key="6">
    <source>
        <dbReference type="PROSITE" id="PS50850"/>
    </source>
</evidence>
<comment type="subcellular location">
    <subcellularLocation>
        <location evidence="1">Membrane</location>
        <topology evidence="1">Multi-pass membrane protein</topology>
    </subcellularLocation>
</comment>
<keyword evidence="3 5" id="KW-1133">Transmembrane helix</keyword>
<feature type="transmembrane region" description="Helical" evidence="5">
    <location>
        <begin position="26"/>
        <end position="46"/>
    </location>
</feature>
<feature type="transmembrane region" description="Helical" evidence="5">
    <location>
        <begin position="150"/>
        <end position="173"/>
    </location>
</feature>
<proteinExistence type="predicted"/>
<name>A0A1L9T2V0_9EURO</name>
<keyword evidence="4 5" id="KW-0472">Membrane</keyword>
<feature type="transmembrane region" description="Helical" evidence="5">
    <location>
        <begin position="428"/>
        <end position="450"/>
    </location>
</feature>
<feature type="transmembrane region" description="Helical" evidence="5">
    <location>
        <begin position="249"/>
        <end position="271"/>
    </location>
</feature>
<organism evidence="7 8">
    <name type="scientific">Aspergillus sydowii CBS 593.65</name>
    <dbReference type="NCBI Taxonomy" id="1036612"/>
    <lineage>
        <taxon>Eukaryota</taxon>
        <taxon>Fungi</taxon>
        <taxon>Dikarya</taxon>
        <taxon>Ascomycota</taxon>
        <taxon>Pezizomycotina</taxon>
        <taxon>Eurotiomycetes</taxon>
        <taxon>Eurotiomycetidae</taxon>
        <taxon>Eurotiales</taxon>
        <taxon>Aspergillaceae</taxon>
        <taxon>Aspergillus</taxon>
        <taxon>Aspergillus subgen. Nidulantes</taxon>
    </lineage>
</organism>
<accession>A0A1L9T2V0</accession>
<dbReference type="AlphaFoldDB" id="A0A1L9T2V0"/>
<feature type="transmembrane region" description="Helical" evidence="5">
    <location>
        <begin position="120"/>
        <end position="143"/>
    </location>
</feature>
<dbReference type="InterPro" id="IPR020846">
    <property type="entry name" value="MFS_dom"/>
</dbReference>
<dbReference type="PANTHER" id="PTHR23502">
    <property type="entry name" value="MAJOR FACILITATOR SUPERFAMILY"/>
    <property type="match status" value="1"/>
</dbReference>
<evidence type="ECO:0000313" key="7">
    <source>
        <dbReference type="EMBL" id="OJJ53633.1"/>
    </source>
</evidence>
<dbReference type="STRING" id="1036612.A0A1L9T2V0"/>
<keyword evidence="2 5" id="KW-0812">Transmembrane</keyword>
<dbReference type="SUPFAM" id="SSF103473">
    <property type="entry name" value="MFS general substrate transporter"/>
    <property type="match status" value="1"/>
</dbReference>
<dbReference type="GO" id="GO:0005886">
    <property type="term" value="C:plasma membrane"/>
    <property type="evidence" value="ECO:0007669"/>
    <property type="project" value="TreeGrafter"/>
</dbReference>
<dbReference type="PROSITE" id="PS50850">
    <property type="entry name" value="MFS"/>
    <property type="match status" value="1"/>
</dbReference>
<feature type="transmembrane region" description="Helical" evidence="5">
    <location>
        <begin position="291"/>
        <end position="311"/>
    </location>
</feature>
<evidence type="ECO:0000313" key="8">
    <source>
        <dbReference type="Proteomes" id="UP000184356"/>
    </source>
</evidence>
<reference evidence="8" key="1">
    <citation type="journal article" date="2017" name="Genome Biol.">
        <title>Comparative genomics reveals high biological diversity and specific adaptations in the industrially and medically important fungal genus Aspergillus.</title>
        <authorList>
            <person name="de Vries R.P."/>
            <person name="Riley R."/>
            <person name="Wiebenga A."/>
            <person name="Aguilar-Osorio G."/>
            <person name="Amillis S."/>
            <person name="Uchima C.A."/>
            <person name="Anderluh G."/>
            <person name="Asadollahi M."/>
            <person name="Askin M."/>
            <person name="Barry K."/>
            <person name="Battaglia E."/>
            <person name="Bayram O."/>
            <person name="Benocci T."/>
            <person name="Braus-Stromeyer S.A."/>
            <person name="Caldana C."/>
            <person name="Canovas D."/>
            <person name="Cerqueira G.C."/>
            <person name="Chen F."/>
            <person name="Chen W."/>
            <person name="Choi C."/>
            <person name="Clum A."/>
            <person name="Dos Santos R.A."/>
            <person name="Damasio A.R."/>
            <person name="Diallinas G."/>
            <person name="Emri T."/>
            <person name="Fekete E."/>
            <person name="Flipphi M."/>
            <person name="Freyberg S."/>
            <person name="Gallo A."/>
            <person name="Gournas C."/>
            <person name="Habgood R."/>
            <person name="Hainaut M."/>
            <person name="Harispe M.L."/>
            <person name="Henrissat B."/>
            <person name="Hilden K.S."/>
            <person name="Hope R."/>
            <person name="Hossain A."/>
            <person name="Karabika E."/>
            <person name="Karaffa L."/>
            <person name="Karanyi Z."/>
            <person name="Krasevec N."/>
            <person name="Kuo A."/>
            <person name="Kusch H."/>
            <person name="LaButti K."/>
            <person name="Lagendijk E.L."/>
            <person name="Lapidus A."/>
            <person name="Levasseur A."/>
            <person name="Lindquist E."/>
            <person name="Lipzen A."/>
            <person name="Logrieco A.F."/>
            <person name="MacCabe A."/>
            <person name="Maekelae M.R."/>
            <person name="Malavazi I."/>
            <person name="Melin P."/>
            <person name="Meyer V."/>
            <person name="Mielnichuk N."/>
            <person name="Miskei M."/>
            <person name="Molnar A.P."/>
            <person name="Mule G."/>
            <person name="Ngan C.Y."/>
            <person name="Orejas M."/>
            <person name="Orosz E."/>
            <person name="Ouedraogo J.P."/>
            <person name="Overkamp K.M."/>
            <person name="Park H.-S."/>
            <person name="Perrone G."/>
            <person name="Piumi F."/>
            <person name="Punt P.J."/>
            <person name="Ram A.F."/>
            <person name="Ramon A."/>
            <person name="Rauscher S."/>
            <person name="Record E."/>
            <person name="Riano-Pachon D.M."/>
            <person name="Robert V."/>
            <person name="Roehrig J."/>
            <person name="Ruller R."/>
            <person name="Salamov A."/>
            <person name="Salih N.S."/>
            <person name="Samson R.A."/>
            <person name="Sandor E."/>
            <person name="Sanguinetti M."/>
            <person name="Schuetze T."/>
            <person name="Sepcic K."/>
            <person name="Shelest E."/>
            <person name="Sherlock G."/>
            <person name="Sophianopoulou V."/>
            <person name="Squina F.M."/>
            <person name="Sun H."/>
            <person name="Susca A."/>
            <person name="Todd R.B."/>
            <person name="Tsang A."/>
            <person name="Unkles S.E."/>
            <person name="van de Wiele N."/>
            <person name="van Rossen-Uffink D."/>
            <person name="Oliveira J.V."/>
            <person name="Vesth T.C."/>
            <person name="Visser J."/>
            <person name="Yu J.-H."/>
            <person name="Zhou M."/>
            <person name="Andersen M.R."/>
            <person name="Archer D.B."/>
            <person name="Baker S.E."/>
            <person name="Benoit I."/>
            <person name="Brakhage A.A."/>
            <person name="Braus G.H."/>
            <person name="Fischer R."/>
            <person name="Frisvad J.C."/>
            <person name="Goldman G.H."/>
            <person name="Houbraken J."/>
            <person name="Oakley B."/>
            <person name="Pocsi I."/>
            <person name="Scazzocchio C."/>
            <person name="Seiboth B."/>
            <person name="vanKuyk P.A."/>
            <person name="Wortman J."/>
            <person name="Dyer P.S."/>
            <person name="Grigoriev I.V."/>
        </authorList>
    </citation>
    <scope>NUCLEOTIDE SEQUENCE [LARGE SCALE GENOMIC DNA]</scope>
    <source>
        <strain evidence="8">CBS 593.65</strain>
    </source>
</reference>
<feature type="transmembrane region" description="Helical" evidence="5">
    <location>
        <begin position="61"/>
        <end position="79"/>
    </location>
</feature>
<protein>
    <recommendedName>
        <fullName evidence="6">Major facilitator superfamily (MFS) profile domain-containing protein</fullName>
    </recommendedName>
</protein>
<dbReference type="InterPro" id="IPR011701">
    <property type="entry name" value="MFS"/>
</dbReference>
<evidence type="ECO:0000256" key="1">
    <source>
        <dbReference type="ARBA" id="ARBA00004141"/>
    </source>
</evidence>
<sequence length="457" mass="50164">MESASSQTSDMTKSKRWPKWKRECQIWMIAVHSMVSTFMAAGIIPAYEKMTEQYRVTVHEASYLTSSQILVLGIAPLAWGPISSRYGHYPVSLFSVFGSMICNIGGARCTNFGVQITTRVLAAFLISPNIGIGGGIITELAAAENRAEKLGYWTLLTVIGTPTGPLIMGFVVQHLGVSWVYWIFAILNFAQLIAYIILGEETRHLKPVEPGHFPQQKWGRAFHSRLAARSNIASPLSVQEFMRPFSVVVYPRILIPAVAHAIIFCYANISIVVEMPITFGGKFNLDPQQVGLQFIAVIIGSVVGEHISGPASDYFIQTLKNRHVNTYPADRLWLFYLGITTVFAGLLSWGFLLQDASTTWNVTPLVGAAIAGFGNQIQTTTLLAFAVDSHSEQSAAISMFTNLCRLVYGFTGPFYFPPMFDSLNFSGAMGVMCAIIAGSALLPVVAIHFLSRRAVDR</sequence>
<evidence type="ECO:0000256" key="5">
    <source>
        <dbReference type="SAM" id="Phobius"/>
    </source>
</evidence>
<gene>
    <name evidence="7" type="ORF">ASPSYDRAFT_62205</name>
</gene>
<dbReference type="InterPro" id="IPR036259">
    <property type="entry name" value="MFS_trans_sf"/>
</dbReference>
<dbReference type="VEuPathDB" id="FungiDB:ASPSYDRAFT_62205"/>